<comment type="caution">
    <text evidence="2">The sequence shown here is derived from an EMBL/GenBank/DDBJ whole genome shotgun (WGS) entry which is preliminary data.</text>
</comment>
<evidence type="ECO:0000313" key="3">
    <source>
        <dbReference type="Proteomes" id="UP001597534"/>
    </source>
</evidence>
<dbReference type="CDD" id="cd02440">
    <property type="entry name" value="AdoMet_MTases"/>
    <property type="match status" value="1"/>
</dbReference>
<dbReference type="Gene3D" id="3.40.50.150">
    <property type="entry name" value="Vaccinia Virus protein VP39"/>
    <property type="match status" value="1"/>
</dbReference>
<dbReference type="InterPro" id="IPR029063">
    <property type="entry name" value="SAM-dependent_MTases_sf"/>
</dbReference>
<dbReference type="EMBL" id="JBHUPC010000006">
    <property type="protein sequence ID" value="MFD2890462.1"/>
    <property type="molecule type" value="Genomic_DNA"/>
</dbReference>
<dbReference type="Pfam" id="PF13847">
    <property type="entry name" value="Methyltransf_31"/>
    <property type="match status" value="1"/>
</dbReference>
<dbReference type="RefSeq" id="WP_379809899.1">
    <property type="nucleotide sequence ID" value="NZ_JBHUPC010000006.1"/>
</dbReference>
<reference evidence="3" key="1">
    <citation type="journal article" date="2019" name="Int. J. Syst. Evol. Microbiol.">
        <title>The Global Catalogue of Microorganisms (GCM) 10K type strain sequencing project: providing services to taxonomists for standard genome sequencing and annotation.</title>
        <authorList>
            <consortium name="The Broad Institute Genomics Platform"/>
            <consortium name="The Broad Institute Genome Sequencing Center for Infectious Disease"/>
            <person name="Wu L."/>
            <person name="Ma J."/>
        </authorList>
    </citation>
    <scope>NUCLEOTIDE SEQUENCE [LARGE SCALE GENOMIC DNA]</scope>
    <source>
        <strain evidence="3">KCTC 22671</strain>
    </source>
</reference>
<dbReference type="PANTHER" id="PTHR12843">
    <property type="entry name" value="PROTEIN-LYSINE N-METHYLTRANSFERASE METTL10"/>
    <property type="match status" value="1"/>
</dbReference>
<name>A0ABW5YHS8_9FLAO</name>
<gene>
    <name evidence="2" type="ORF">ACFS5J_00325</name>
</gene>
<accession>A0ABW5YHS8</accession>
<evidence type="ECO:0000313" key="2">
    <source>
        <dbReference type="EMBL" id="MFD2890462.1"/>
    </source>
</evidence>
<dbReference type="EC" id="2.1.1.-" evidence="2"/>
<dbReference type="SUPFAM" id="SSF53335">
    <property type="entry name" value="S-adenosyl-L-methionine-dependent methyltransferases"/>
    <property type="match status" value="1"/>
</dbReference>
<keyword evidence="2" id="KW-0489">Methyltransferase</keyword>
<proteinExistence type="predicted"/>
<dbReference type="GO" id="GO:0008168">
    <property type="term" value="F:methyltransferase activity"/>
    <property type="evidence" value="ECO:0007669"/>
    <property type="project" value="UniProtKB-KW"/>
</dbReference>
<evidence type="ECO:0000259" key="1">
    <source>
        <dbReference type="Pfam" id="PF13847"/>
    </source>
</evidence>
<keyword evidence="3" id="KW-1185">Reference proteome</keyword>
<protein>
    <submittedName>
        <fullName evidence="2">Class I SAM-dependent methyltransferase</fullName>
        <ecNumber evidence="2">2.1.1.-</ecNumber>
    </submittedName>
</protein>
<feature type="domain" description="Methyltransferase" evidence="1">
    <location>
        <begin position="42"/>
        <end position="151"/>
    </location>
</feature>
<dbReference type="Proteomes" id="UP001597534">
    <property type="component" value="Unassembled WGS sequence"/>
</dbReference>
<sequence length="205" mass="23645">MENQKVAHWENVFATKAENEVSWFQEKPETSIQLVQSCRVAKDAKIIDIGGGDSYLIDSLLDQGYTNLYLLDISNNAINRAKKRLGDKAENVTFIVSDSLNFTSSELFDVWHDRASFHFLTEEKDIQRYKENVLASLKSNGHFVLGTFSEEGPIKCSGLDITQYSVEKMETIFSDDFELENCFTEDHQTPFDTIQNFIFCHYRKR</sequence>
<dbReference type="InterPro" id="IPR025714">
    <property type="entry name" value="Methyltranfer_dom"/>
</dbReference>
<dbReference type="PANTHER" id="PTHR12843:SF5">
    <property type="entry name" value="EEF1A LYSINE METHYLTRANSFERASE 2"/>
    <property type="match status" value="1"/>
</dbReference>
<dbReference type="GO" id="GO:0032259">
    <property type="term" value="P:methylation"/>
    <property type="evidence" value="ECO:0007669"/>
    <property type="project" value="UniProtKB-KW"/>
</dbReference>
<keyword evidence="2" id="KW-0808">Transferase</keyword>
<organism evidence="2 3">
    <name type="scientific">Flavobacterium chuncheonense</name>
    <dbReference type="NCBI Taxonomy" id="2026653"/>
    <lineage>
        <taxon>Bacteria</taxon>
        <taxon>Pseudomonadati</taxon>
        <taxon>Bacteroidota</taxon>
        <taxon>Flavobacteriia</taxon>
        <taxon>Flavobacteriales</taxon>
        <taxon>Flavobacteriaceae</taxon>
        <taxon>Flavobacterium</taxon>
    </lineage>
</organism>